<feature type="domain" description="Carrier" evidence="6">
    <location>
        <begin position="2732"/>
        <end position="2807"/>
    </location>
</feature>
<feature type="domain" description="Carrier" evidence="6">
    <location>
        <begin position="3819"/>
        <end position="3895"/>
    </location>
</feature>
<evidence type="ECO:0000256" key="3">
    <source>
        <dbReference type="ARBA" id="ARBA00022598"/>
    </source>
</evidence>
<dbReference type="PROSITE" id="PS00012">
    <property type="entry name" value="PHOSPHOPANTETHEINE"/>
    <property type="match status" value="4"/>
</dbReference>
<dbReference type="SUPFAM" id="SSF56801">
    <property type="entry name" value="Acetyl-CoA synthetase-like"/>
    <property type="match status" value="5"/>
</dbReference>
<gene>
    <name evidence="7" type="ORF">BBK36DRAFT_1118665</name>
</gene>
<dbReference type="FunFam" id="3.30.300.30:FF:000015">
    <property type="entry name" value="Nonribosomal peptide synthase SidD"/>
    <property type="match status" value="4"/>
</dbReference>
<feature type="region of interest" description="Disordered" evidence="5">
    <location>
        <begin position="1"/>
        <end position="26"/>
    </location>
</feature>
<evidence type="ECO:0000313" key="7">
    <source>
        <dbReference type="EMBL" id="PTB66087.1"/>
    </source>
</evidence>
<dbReference type="Pfam" id="PF00501">
    <property type="entry name" value="AMP-binding"/>
    <property type="match status" value="5"/>
</dbReference>
<dbReference type="CDD" id="cd19542">
    <property type="entry name" value="CT_NRPS-like"/>
    <property type="match status" value="1"/>
</dbReference>
<keyword evidence="1" id="KW-0596">Phosphopantetheine</keyword>
<dbReference type="InterPro" id="IPR036736">
    <property type="entry name" value="ACP-like_sf"/>
</dbReference>
<dbReference type="InterPro" id="IPR000873">
    <property type="entry name" value="AMP-dep_synth/lig_dom"/>
</dbReference>
<dbReference type="GO" id="GO:0005737">
    <property type="term" value="C:cytoplasm"/>
    <property type="evidence" value="ECO:0007669"/>
    <property type="project" value="TreeGrafter"/>
</dbReference>
<dbReference type="NCBIfam" id="NF003417">
    <property type="entry name" value="PRK04813.1"/>
    <property type="match status" value="5"/>
</dbReference>
<proteinExistence type="inferred from homology"/>
<dbReference type="OrthoDB" id="416786at2759"/>
<dbReference type="GeneID" id="36598616"/>
<keyword evidence="3" id="KW-0436">Ligase</keyword>
<dbReference type="FunFam" id="1.10.1200.10:FF:000005">
    <property type="entry name" value="Nonribosomal peptide synthetase 1"/>
    <property type="match status" value="3"/>
</dbReference>
<dbReference type="SUPFAM" id="SSF52777">
    <property type="entry name" value="CoA-dependent acyltransferases"/>
    <property type="match status" value="10"/>
</dbReference>
<dbReference type="NCBIfam" id="TIGR01733">
    <property type="entry name" value="AA-adenyl-dom"/>
    <property type="match status" value="1"/>
</dbReference>
<dbReference type="GO" id="GO:0043041">
    <property type="term" value="P:amino acid activation for nonribosomal peptide biosynthetic process"/>
    <property type="evidence" value="ECO:0007669"/>
    <property type="project" value="TreeGrafter"/>
</dbReference>
<dbReference type="InterPro" id="IPR001242">
    <property type="entry name" value="Condensation_dom"/>
</dbReference>
<evidence type="ECO:0000259" key="6">
    <source>
        <dbReference type="PROSITE" id="PS50075"/>
    </source>
</evidence>
<keyword evidence="8" id="KW-1185">Reference proteome</keyword>
<accession>A0A2T4B9U0</accession>
<dbReference type="GO" id="GO:0016874">
    <property type="term" value="F:ligase activity"/>
    <property type="evidence" value="ECO:0007669"/>
    <property type="project" value="UniProtKB-KW"/>
</dbReference>
<dbReference type="InterPro" id="IPR010071">
    <property type="entry name" value="AA_adenyl_dom"/>
</dbReference>
<dbReference type="Gene3D" id="3.30.559.30">
    <property type="entry name" value="Nonribosomal peptide synthetase, condensation domain"/>
    <property type="match status" value="5"/>
</dbReference>
<feature type="domain" description="Carrier" evidence="6">
    <location>
        <begin position="578"/>
        <end position="654"/>
    </location>
</feature>
<comment type="similarity">
    <text evidence="4">Belongs to the NRP synthetase family.</text>
</comment>
<dbReference type="GO" id="GO:0031177">
    <property type="term" value="F:phosphopantetheine binding"/>
    <property type="evidence" value="ECO:0007669"/>
    <property type="project" value="InterPro"/>
</dbReference>
<reference evidence="8" key="1">
    <citation type="submission" date="2016-07" db="EMBL/GenBank/DDBJ databases">
        <title>Multiple horizontal gene transfer events from other fungi enriched the ability of initially mycotrophic Trichoderma (Ascomycota) to feed on dead plant biomass.</title>
        <authorList>
            <consortium name="DOE Joint Genome Institute"/>
            <person name="Atanasova L."/>
            <person name="Chenthamara K."/>
            <person name="Zhang J."/>
            <person name="Grujic M."/>
            <person name="Henrissat B."/>
            <person name="Kuo A."/>
            <person name="Aerts A."/>
            <person name="Salamov A."/>
            <person name="Lipzen A."/>
            <person name="Labutti K."/>
            <person name="Barry K."/>
            <person name="Miao Y."/>
            <person name="Rahimi M.J."/>
            <person name="Shen Q."/>
            <person name="Grigoriev I.V."/>
            <person name="Kubicek C.P."/>
            <person name="Druzhinina I.S."/>
        </authorList>
    </citation>
    <scope>NUCLEOTIDE SEQUENCE [LARGE SCALE GENOMIC DNA]</scope>
    <source>
        <strain evidence="8">TUCIM 6016</strain>
    </source>
</reference>
<dbReference type="FunFam" id="3.30.559.30:FF:000003">
    <property type="entry name" value="Nonribosomal peptide synthase SidD"/>
    <property type="match status" value="3"/>
</dbReference>
<dbReference type="Gene3D" id="1.10.1200.10">
    <property type="entry name" value="ACP-like"/>
    <property type="match status" value="5"/>
</dbReference>
<dbReference type="Gene3D" id="3.40.50.12780">
    <property type="entry name" value="N-terminal domain of ligase-like"/>
    <property type="match status" value="5"/>
</dbReference>
<dbReference type="InterPro" id="IPR042099">
    <property type="entry name" value="ANL_N_sf"/>
</dbReference>
<dbReference type="InterPro" id="IPR006162">
    <property type="entry name" value="Ppantetheine_attach_site"/>
</dbReference>
<dbReference type="InterPro" id="IPR023213">
    <property type="entry name" value="CAT-like_dom_sf"/>
</dbReference>
<name>A0A2T4B9U0_9HYPO</name>
<feature type="domain" description="Carrier" evidence="6">
    <location>
        <begin position="1680"/>
        <end position="1756"/>
    </location>
</feature>
<keyword evidence="2" id="KW-0597">Phosphoprotein</keyword>
<evidence type="ECO:0000256" key="4">
    <source>
        <dbReference type="ARBA" id="ARBA00029454"/>
    </source>
</evidence>
<dbReference type="Pfam" id="PF00550">
    <property type="entry name" value="PP-binding"/>
    <property type="match status" value="5"/>
</dbReference>
<dbReference type="Gene3D" id="3.30.300.30">
    <property type="match status" value="5"/>
</dbReference>
<organism evidence="7 8">
    <name type="scientific">Trichoderma citrinoviride</name>
    <dbReference type="NCBI Taxonomy" id="58853"/>
    <lineage>
        <taxon>Eukaryota</taxon>
        <taxon>Fungi</taxon>
        <taxon>Dikarya</taxon>
        <taxon>Ascomycota</taxon>
        <taxon>Pezizomycotina</taxon>
        <taxon>Sordariomycetes</taxon>
        <taxon>Hypocreomycetidae</taxon>
        <taxon>Hypocreales</taxon>
        <taxon>Hypocreaceae</taxon>
        <taxon>Trichoderma</taxon>
    </lineage>
</organism>
<dbReference type="EMBL" id="KZ680213">
    <property type="protein sequence ID" value="PTB66087.1"/>
    <property type="molecule type" value="Genomic_DNA"/>
</dbReference>
<evidence type="ECO:0000313" key="8">
    <source>
        <dbReference type="Proteomes" id="UP000241546"/>
    </source>
</evidence>
<dbReference type="PROSITE" id="PS50075">
    <property type="entry name" value="CARRIER"/>
    <property type="match status" value="5"/>
</dbReference>
<evidence type="ECO:0000256" key="2">
    <source>
        <dbReference type="ARBA" id="ARBA00022553"/>
    </source>
</evidence>
<sequence length="5392" mass="595735">MPHLDGSANIIADERPVPVDSGGASASQQDLDQIWSWNASIPPPIQGCVHHLIADVAQSQPDAPAVCGWDGDFTYSQLHILANEVAQRILQSGIEPKSRIPILFPKSKWTCVAMLGVINAGCSAIALDGTQPDTRLRSIVHQSQPRIIIASATFASRASLLANVQVLQLDDDLLDVLVLPREEESPALPAVSPSDTVYISFTSGTTGQPKGACISHSNVRSTVHYQGKELGFHRGSRVYDFAPYSFDVAWSNFLHTLCAGGCLCVAAEQDMVNDLSSSIANFSATLINITPTILRTISTIPPTLETVLLSGEMPYRQNVTDWAGRVRLLNTYGPTECTFKCAFSVLSKDLKSRPDIGVGVGFSTWVVHPDDSNCLVSVGSVGELYLEGPMVGQGYLSDQAKTAAAFISDPTWLAAGSNKHPGRRGRLYKTGDLVKYRSDGKLLFVGRKDASQLKIRGQRVEIGDVEHHVRACLDDSPPIIVDVIQPRRSETSTLVLFVLTKDTDAGQVKQRLDVLADGLRDVLPAFMIPSVYLPIDDIPVASTGKVDRRALRQMGSSLSWNEIVAWQSRLLSTGDYSKPSTDREKQLSRIWADVLNLDAGLISTTDRFLRLGGDSVAAMRVVAKARESGFSLTVADIFTGSTLGDLAQMTLNRPITVGIDIIKPFSMLTGARSATDICEEIADLCGIDTTQIEDVFPCTPLQEGLLAMTNKVDSTMSMDYVSRTAFDLPKTINIGQLQKAWGSTVTCTPILRTRIVDVSGEGLVQVIVTDKNTQLRQFRDIDNFMGVAETMGLGAPLCRAGLIKGEPFRLVLEMHHAIFDGWCIALILNSLEAYYQQGGKRVQPLEPFQPFIKHVLSSNCQEASDFWRSQFSNLDATIFPAPGYVPEEKLDISHRVTRLQWPRTGITPSSIIHSALVLLLASYTNSNDVKYGVTVSGRQAPVPGIERIAGPTIATIPVRTKFQWDYTAENLLQQIQQHAVELSVYEQFGLQRIHRAQGENEDASQFQVLLVIQPATRETGEEKDGLFSQPKSIIVRPNMEVSMTSFSLVAKDGQDESLGGYNSYALLIICHLDGSGVTLKMNYDSGAIKETQAHHFAHQFEHLLRQLCTEQPAKITLRDISASSERDVQQLWEWNTTSSEPSDELVTDMIDQQILCRPNATAISAGDRQFTYRQLESTSNRLASRLQAEGVSPGSIVVLSFEKSPWMVVCMISALKMGAIVLPMSAPLSSNRAQAVVDKLQPAIAIVADSSDASRFQGLIPALLLTELTETGDEEWHRVLLPRESRPSDPALILFTSGSTGTPKPILWSHRTLSTNIQAAINSFNITASSRVFQFAGYEFDVSTVESLATLAVGGCLCVPSESDRTNRLAGAINDARSNWLCLTPSVSESLGPDEVPLLKTLVFAGEKLQRKAAFRWAQKLDSVYNWYGPAEASVATSYLVDEKTWKNGIVGTSKFGITWLVDPKNPNILAAIGTIAELCIEGPILASYAGKDGLRLNEEAFLSPVWLCRDTHESTPVRGRLYRTGDLVKYDADGSILFLNRKQDSQRKIRGQRIDLNEVEMCAQTFLSVRRDVAVVAEIISPSDSGNDTLALFISPTGSLDQMGDVANFIKQVVPADQLEAEMANHLPSFMIPRVYIPIDQIPMNHSGKADRQRLRLFGSSLTHEEIASMQPFRRETRKPSGAMETKLQQFWCQIIGIDRDAIVANDNFFRLGGDSIGAMRLVATARKQGLLLTVADVFEAPQLEKMALRITSDSTSPEEELRPFSLLGNGIGEAESLSYAATLCSVPEAKVVDIYPCTSLQQGLLALGAKKPGQYISRSVLGLQADVDADRLQRAWLATVRKLPILRTRIVDFPDQGLVQVVLEDSSMRSGPDVDSYVRNDELEPMGLGTELCRAAIIDRNFILTIHHCTYDGYSLKVILDEIESQYLGEPGLTVTPFQNFIHHISQISSQQAASFWEGQLANLEPRQFPSLPSSDYQPQANDHLERSISLEWPRTGTTPSTILRSSWALLAAQYTSSADVMFGLTVSGRQASLRGIEHCVGPTISTVPIAISIDWDETVASFHERLQRQMIEITPYEQFGLQNIQQLRNRLESSFLQTLLVVQPVAEGKSLHEDSLLTQGTDPFNTYALMIICELVADGVHLRISFDNNILSKRQMDRMTSQFETVLRQMCSEDMIAAKLDAIQTASSEDLDFFWSQNLELPAKTSTCVHEMISQAAGEYPDKIVIDAWDGRFSHRELDDLSTALCRKLMQCGVAKGSVIALFFEKSKWVAVAQLAVLKAGAVSMLQSVNVPDRRLATVFEVAKVQLAVVSPSLVDIISRHVRCFTTEKLLATPDSSIPMRLPAVQTSDPAAILVSSGSTGEPKQILWSHEALAGNVRAHSKHLSIDASSRIFQFASYDFDVGTIEVMSALASSGCVCIPSESQRLDSLPATISSFKVNHINVTPSAARLLRPEDVPCLSSLVFAGENLTRQDTEKWKGKSQRIINWYGPVECSAAAFCAVDDETWKSGVIARINSNNPSFCWLVDPRNCNRLVPFGAVGEIALEGPVCADGYLGNRTRTELSFCRDPGFMKLGRRTEYPGRSGRIYRTGDLAKYDDNGDLIFMGRKDYQLKIRGQLVAPQEVEQSIRRCISDKDNVQIVVDAVVPKHSGNLTLVAFVDAPTQDEMERLVAGLNDKLKAVLPAYAIPSYYIPVTAMPTTQTGKRDRTRLLQIGAEFNPPRAESASTWKEPTTAAELRLRELWSLVLGIDARKISANDSFLRYGDSIQAMRLVGLASQQNLLLTVAGIFQHPVLSHMAKHLPTEDQDYHKNITAPYTLLAKTSALEFLRGQAALLCHIAKEDVEDLFPCTPLQEGLLALTTKCKGDYTGRNVWKLKPSIDIARFKRAWERVVLTLPVLRTRIVDLPGQGLLQVIVRETQCWTDAYSIEEYLREEEQLPMGLGLPLMRCVLIPSRQESISLSVDSYFALTMHHSIYDGHAAPLILEALEHFYQGEGSFIHRPFQVFVEYIGARDKNAEASFWSDQFKDLEASQFPVLPFPTYQPRTTSVLSHAIQEVSWRSDDITPSTVVRTAFALLCSQYSNSTDVVFGTVVDGRKAPVKGIERLAGPTIATVPIRAKVDGGSIIELLEAVQRQAIEMIPYEQTGLSAIRLISEEAQQACQFQSFLVIQPQEQTSRGSALFVSTRGHDDLEMGNHRYHGFVSYALSLIATLAEDELQLEFCFDSAAIEVETVQRMATSFQQLLKKLCSHSMDAAPAGEVMIATDQDLNEIWEWNADRPEIIPACVHHLIEEIAQAQPGATAVSAWDGELSYELLDRLANAVAYRLIEMGVERNMIVPVCFEKSKFAIIAFLGVIQAGGAVLLLDPTLPGSRLDAMMKQVNPKLVVTSALQSKLGASFGVETLIVGGSSSFIQDAMTEKAAKQLPYVSPADLLYAIFTSGSTGMPKGCLMQHMNFSSAVLHQRSVLRLGNSSRMYDFSSYAFDASYWSAFHVLTAGGTLCIPSDEERKNDLTGSIRKFCATDIFLTPSTARLIDSSQAPTLRNVHLGGEEVTKDDVLRWLPYANVFVSYGPAECSAGTLYYSVPDPMPSRLSIGKPVGVVAWIVDPECSERLSPIGTVGELYLEGALVGKGYLGDQEKAKGAFIEDPEWLRNGSPSGAIPGRRGRLYKTGDLVRYDPTDGSFIFVGRKDTQVKLRGQRIELTEVEHHIRDCLPTSLGVQTAVAEVVTPKATGRTALVAFLQMGPTEEEINIRDTLDDLEYDLRQRLPAYMVPTAFIPLEYIPLSSSGKTDRKKLRVLGSKLTLDHFAWPGESASSGDSQLTESESCLQELWMAVLGVSAEKIRKSSSFLRLGGDSISAMRLVAMARTQGFNLTVRNILEAARLSEMAKLMTSTESANPGGYDKTLEPFSLLKRPDQKDQTIERIGKQCGIDGSQIEDVFPCTGVQKSLLSMTAKSETSYVARFSLRLRDDVDIERLQLAWKSVSETSAPILRYRIVDAPQEGLVQVQVREPMEWHTYESVETYLQHDQRHSMGLGKRLTRLAVVQGPRVEGRFCLITQHHAIYDGYSLNLLLSEVSKAYAGKINDDPVAPFQQFIQHIMEVDDEEAKRFWSDQFSELEAIPFPTLPHQTYRPKADCTVRRHIKDIEWQKGEATASTIIRAAWSILTARYTDSNDVIFGAMVTGRQAPLVGLDRMIAPLINAVPVRVKIEPNDTVDRLLQRVQSHAITTIAFEQTELLHIRRINADTERASRFNTLLVVQPPSETDYANEGDGLFQHKPEVVSTHDGLDDFNPNAVMVMCQLTQSDGLKLEISFDSKVMDAPQMDRIARQLEHVLRQICASSTRKVDDIDVLSPQDLRELWAWNGSVPAAVQDCVHDLIGRTMKRQPQAPAICSWDGHLSYAELDNMSHRLASHLISLGVTPGSIIPLCFEKSMWYPVAALGAMRAGATAIAMDSTQPESRLRSIVQQVSPALILCSMSNEALASRLSDAAVVAVDGSRIPADASYMLPKVHPSDILYVVFTSGSTGVPKGILTTHENFASAAIHQRDILHIRTGTRVFDFVSYSFDVSWSNHLQTLICGGCLCIPSEWERKNDISGALNRMECDYVYFTPSVARALAPSSMPGIRTLAMGGEPIQASEVARWTQADTILGIYGPAECAQALSFALLDSKTRNNYVGHAFGARTWLVQPGQPDRLAAIGTVGELMIEGPTVSKGYFHDTNKTKAAYIQDPAWLLRGGRHGTLYKTGDLLRYNSDGSMDFVGRKDGLIKLRGQRIELAEVEYHVRCCLDPGLCDGIAAEILVPRNSLNPILAVFFSLRRDDPSESEDDLHMVPGAYIHVENIPMTTTNKTDRRALRELGSKRTLEQLARSQSRGKTSHMPSTVMEKKLQALWSSVLEINAESITADSSFLHIGGESIAAMRLVSAAREQNLSLTVADIFKAPRLSELALLVDEVVTDELPESAPPFAFIKTDSSHAFIEKYVKPVLDVVYKSVKNVLPATDFQQRSIQDALEDPPSRYPHWIFDLPVDIDFVRLERACLELVDYFDILHTVFIQAQGQFWQVLLSGFRPTYDHVDARNEDILTFTNGICEQDLKRPRSLGQSFIRFISVQHSSGKHKLVFRISHAQFDGFSWGLVLQTLSSIYQQQHMPATPSFAEYISLKEAKKKESELYWTSRLRGSKFPAWSSISPAHETYTTDDRLTIKKTIPIPNSQNHGGFTPAVVFHAACAIVLSRQFGQTDLVFGRLVTGRSMLPSRLQNVVGPCMTEVPVRVTLDSNSALTDVASQLHSRFIEDSLHEAAGMVEIIKNCTDWPDNAMDFGWRTSFQQEEQSDFSFLGSRSAISFYERPLLPRSRPEIYATPRGGSLDLEFEGNCKLISKAVIEDILTELEYILQ</sequence>
<feature type="domain" description="Carrier" evidence="6">
    <location>
        <begin position="4878"/>
        <end position="4954"/>
    </location>
</feature>
<dbReference type="CDD" id="cd19545">
    <property type="entry name" value="FUM14_C_NRPS-like"/>
    <property type="match status" value="4"/>
</dbReference>
<dbReference type="Proteomes" id="UP000241546">
    <property type="component" value="Unassembled WGS sequence"/>
</dbReference>
<dbReference type="CDD" id="cd05918">
    <property type="entry name" value="A_NRPS_SidN3_like"/>
    <property type="match status" value="5"/>
</dbReference>
<dbReference type="GO" id="GO:0044550">
    <property type="term" value="P:secondary metabolite biosynthetic process"/>
    <property type="evidence" value="ECO:0007669"/>
    <property type="project" value="TreeGrafter"/>
</dbReference>
<dbReference type="Pfam" id="PF00668">
    <property type="entry name" value="Condensation"/>
    <property type="match status" value="5"/>
</dbReference>
<dbReference type="InterPro" id="IPR020806">
    <property type="entry name" value="PKS_PP-bd"/>
</dbReference>
<dbReference type="PANTHER" id="PTHR45527">
    <property type="entry name" value="NONRIBOSOMAL PEPTIDE SYNTHETASE"/>
    <property type="match status" value="1"/>
</dbReference>
<dbReference type="InterPro" id="IPR020845">
    <property type="entry name" value="AMP-binding_CS"/>
</dbReference>
<protein>
    <submittedName>
        <fullName evidence="7">Acetyl-CoA synthetase-like protein</fullName>
    </submittedName>
</protein>
<dbReference type="SUPFAM" id="SSF47336">
    <property type="entry name" value="ACP-like"/>
    <property type="match status" value="5"/>
</dbReference>
<dbReference type="PROSITE" id="PS00455">
    <property type="entry name" value="AMP_BINDING"/>
    <property type="match status" value="3"/>
</dbReference>
<evidence type="ECO:0000256" key="1">
    <source>
        <dbReference type="ARBA" id="ARBA00022450"/>
    </source>
</evidence>
<evidence type="ECO:0000256" key="5">
    <source>
        <dbReference type="SAM" id="MobiDB-lite"/>
    </source>
</evidence>
<dbReference type="PANTHER" id="PTHR45527:SF3">
    <property type="entry name" value="SIDEROPHORE SYNTHETASE (EUROFUNG)"/>
    <property type="match status" value="1"/>
</dbReference>
<dbReference type="RefSeq" id="XP_024749407.1">
    <property type="nucleotide sequence ID" value="XM_024890498.1"/>
</dbReference>
<dbReference type="Gene3D" id="3.30.559.10">
    <property type="entry name" value="Chloramphenicol acetyltransferase-like domain"/>
    <property type="match status" value="5"/>
</dbReference>
<dbReference type="SMART" id="SM00823">
    <property type="entry name" value="PKS_PP"/>
    <property type="match status" value="4"/>
</dbReference>
<dbReference type="InterPro" id="IPR009081">
    <property type="entry name" value="PP-bd_ACP"/>
</dbReference>
<dbReference type="InterPro" id="IPR045851">
    <property type="entry name" value="AMP-bd_C_sf"/>
</dbReference>